<gene>
    <name evidence="7" type="ORF">C1O66_16360</name>
</gene>
<organism evidence="7 8">
    <name type="scientific">Kinneretia aquatilis</name>
    <dbReference type="NCBI Taxonomy" id="2070761"/>
    <lineage>
        <taxon>Bacteria</taxon>
        <taxon>Pseudomonadati</taxon>
        <taxon>Pseudomonadota</taxon>
        <taxon>Betaproteobacteria</taxon>
        <taxon>Burkholderiales</taxon>
        <taxon>Sphaerotilaceae</taxon>
        <taxon>Roseateles</taxon>
    </lineage>
</organism>
<comment type="subcellular location">
    <subcellularLocation>
        <location evidence="1">Periplasm</location>
    </subcellularLocation>
</comment>
<sequence length="412" mass="44837">MQRRELLGLAGALAWPLGSRAEAGPPALELLHWWTSGSEAAMLAELRRSALAAGLPWKDTPVAGAGHANTVLKTRFLSGHPPALAQIDKSVRLWGEAVPLADLSPVSADWPRLLPAAIDRELRWQGRPVAVPLNVHRLNSMWSNRRLLQRLGLAAPRSWDEFFQVAEALQRAGVIPLAIGSSVGQKLSVFVNLVLGRGGPAFFERALVQGDASLLGGSAMLDMLREFKRIKRYTDAAQVSRDWAGATGLLLQGRAALQFTGDWANGEFQKAGWQPGEDYDCHAAPGHADLHYFEFDRLLFFKPQSPGHALLQQRLAATLMQAEDSARYARIKGGIPVRRDVSLAGFNACARQSHADFRAAEANGRLVLALGARLPEAGYGALRDVVAACWASERLTPELAQKRLLQAAKVRD</sequence>
<evidence type="ECO:0000256" key="3">
    <source>
        <dbReference type="ARBA" id="ARBA00022448"/>
    </source>
</evidence>
<dbReference type="InterPro" id="IPR050490">
    <property type="entry name" value="Bact_solute-bd_prot1"/>
</dbReference>
<dbReference type="EMBL" id="POSP01000003">
    <property type="protein sequence ID" value="PND38944.1"/>
    <property type="molecule type" value="Genomic_DNA"/>
</dbReference>
<evidence type="ECO:0000256" key="2">
    <source>
        <dbReference type="ARBA" id="ARBA00008520"/>
    </source>
</evidence>
<evidence type="ECO:0000313" key="7">
    <source>
        <dbReference type="EMBL" id="PND38944.1"/>
    </source>
</evidence>
<reference evidence="7 8" key="1">
    <citation type="submission" date="2018-01" db="EMBL/GenBank/DDBJ databases">
        <title>Draft genome sequence of Paucibacter aquatile CR182 isolated from freshwater of the Nakdong River.</title>
        <authorList>
            <person name="Choi A."/>
            <person name="Chung E.J."/>
        </authorList>
    </citation>
    <scope>NUCLEOTIDE SEQUENCE [LARGE SCALE GENOMIC DNA]</scope>
    <source>
        <strain evidence="7 8">CR182</strain>
    </source>
</reference>
<dbReference type="InterPro" id="IPR006059">
    <property type="entry name" value="SBP"/>
</dbReference>
<keyword evidence="8" id="KW-1185">Reference proteome</keyword>
<dbReference type="Gene3D" id="3.40.190.10">
    <property type="entry name" value="Periplasmic binding protein-like II"/>
    <property type="match status" value="2"/>
</dbReference>
<evidence type="ECO:0000313" key="8">
    <source>
        <dbReference type="Proteomes" id="UP000235916"/>
    </source>
</evidence>
<accession>A0A2N8KZR3</accession>
<dbReference type="Proteomes" id="UP000235916">
    <property type="component" value="Unassembled WGS sequence"/>
</dbReference>
<evidence type="ECO:0000256" key="4">
    <source>
        <dbReference type="ARBA" id="ARBA00022729"/>
    </source>
</evidence>
<dbReference type="RefSeq" id="WP_102768861.1">
    <property type="nucleotide sequence ID" value="NZ_POSP01000003.1"/>
</dbReference>
<evidence type="ECO:0000256" key="5">
    <source>
        <dbReference type="ARBA" id="ARBA00049629"/>
    </source>
</evidence>
<dbReference type="SUPFAM" id="SSF53850">
    <property type="entry name" value="Periplasmic binding protein-like II"/>
    <property type="match status" value="1"/>
</dbReference>
<dbReference type="GO" id="GO:0042597">
    <property type="term" value="C:periplasmic space"/>
    <property type="evidence" value="ECO:0007669"/>
    <property type="project" value="UniProtKB-SubCell"/>
</dbReference>
<comment type="similarity">
    <text evidence="2">Belongs to the bacterial solute-binding protein 1 family.</text>
</comment>
<dbReference type="PANTHER" id="PTHR43649">
    <property type="entry name" value="ARABINOSE-BINDING PROTEIN-RELATED"/>
    <property type="match status" value="1"/>
</dbReference>
<protein>
    <recommendedName>
        <fullName evidence="6">Probable sugar-binding periplasmic protein</fullName>
    </recommendedName>
</protein>
<proteinExistence type="inferred from homology"/>
<evidence type="ECO:0000256" key="1">
    <source>
        <dbReference type="ARBA" id="ARBA00004418"/>
    </source>
</evidence>
<comment type="function">
    <text evidence="5">Part of a binding-protein-dependent transport system for a sugar.</text>
</comment>
<keyword evidence="3" id="KW-0813">Transport</keyword>
<keyword evidence="4" id="KW-0732">Signal</keyword>
<evidence type="ECO:0000256" key="6">
    <source>
        <dbReference type="ARBA" id="ARBA00049753"/>
    </source>
</evidence>
<dbReference type="Pfam" id="PF01547">
    <property type="entry name" value="SBP_bac_1"/>
    <property type="match status" value="1"/>
</dbReference>
<comment type="caution">
    <text evidence="7">The sequence shown here is derived from an EMBL/GenBank/DDBJ whole genome shotgun (WGS) entry which is preliminary data.</text>
</comment>
<dbReference type="AlphaFoldDB" id="A0A2N8KZR3"/>
<name>A0A2N8KZR3_9BURK</name>
<dbReference type="PANTHER" id="PTHR43649:SF28">
    <property type="entry name" value="BINDING PROTEIN COMPONENT OF ABC SUGAR TRANSPORTER-RELATED"/>
    <property type="match status" value="1"/>
</dbReference>